<keyword evidence="2" id="KW-1185">Reference proteome</keyword>
<dbReference type="EMBL" id="JAWXXR010000001">
    <property type="protein sequence ID" value="MDX6017385.1"/>
    <property type="molecule type" value="Genomic_DNA"/>
</dbReference>
<sequence length="43" mass="5214">MFKVMHWLVVSRTALLTELMNIPWPQEFLIRLPCLSPDRWTLM</sequence>
<organism evidence="1 2">
    <name type="scientific">Shewanella indica</name>
    <dbReference type="NCBI Taxonomy" id="768528"/>
    <lineage>
        <taxon>Bacteria</taxon>
        <taxon>Pseudomonadati</taxon>
        <taxon>Pseudomonadota</taxon>
        <taxon>Gammaproteobacteria</taxon>
        <taxon>Alteromonadales</taxon>
        <taxon>Shewanellaceae</taxon>
        <taxon>Shewanella</taxon>
    </lineage>
</organism>
<reference evidence="1 2" key="1">
    <citation type="submission" date="2023-11" db="EMBL/GenBank/DDBJ databases">
        <title>MicrobeMod: A computational toolkit for identifying prokaryotic methylation and restriction-modification with nanopore sequencing.</title>
        <authorList>
            <person name="Crits-Christoph A."/>
            <person name="Kang S.C."/>
            <person name="Lee H."/>
            <person name="Ostrov N."/>
        </authorList>
    </citation>
    <scope>NUCLEOTIDE SEQUENCE [LARGE SCALE GENOMIC DNA]</scope>
    <source>
        <strain evidence="1 2">ATCC BAA-2732</strain>
    </source>
</reference>
<evidence type="ECO:0000313" key="1">
    <source>
        <dbReference type="EMBL" id="MDX6017385.1"/>
    </source>
</evidence>
<comment type="caution">
    <text evidence="1">The sequence shown here is derived from an EMBL/GenBank/DDBJ whole genome shotgun (WGS) entry which is preliminary data.</text>
</comment>
<name>A0ABU4QDF0_9GAMM</name>
<evidence type="ECO:0000313" key="2">
    <source>
        <dbReference type="Proteomes" id="UP001272773"/>
    </source>
</evidence>
<dbReference type="Proteomes" id="UP001272773">
    <property type="component" value="Unassembled WGS sequence"/>
</dbReference>
<accession>A0ABU4QDF0</accession>
<proteinExistence type="predicted"/>
<protein>
    <submittedName>
        <fullName evidence="1">Uncharacterized protein</fullName>
    </submittedName>
</protein>
<dbReference type="RefSeq" id="WP_319619372.1">
    <property type="nucleotide sequence ID" value="NZ_JAWXXR010000001.1"/>
</dbReference>
<gene>
    <name evidence="1" type="ORF">SIL79_13740</name>
</gene>
<dbReference type="GeneID" id="88624590"/>